<dbReference type="Pfam" id="PF00589">
    <property type="entry name" value="Phage_integrase"/>
    <property type="match status" value="1"/>
</dbReference>
<accession>A0A2C9XQM9</accession>
<keyword evidence="4" id="KW-0233">DNA recombination</keyword>
<evidence type="ECO:0000256" key="1">
    <source>
        <dbReference type="ARBA" id="ARBA00008857"/>
    </source>
</evidence>
<dbReference type="GO" id="GO:0003677">
    <property type="term" value="F:DNA binding"/>
    <property type="evidence" value="ECO:0007669"/>
    <property type="project" value="UniProtKB-UniRule"/>
</dbReference>
<dbReference type="SUPFAM" id="SSF56349">
    <property type="entry name" value="DNA breaking-rejoining enzymes"/>
    <property type="match status" value="1"/>
</dbReference>
<dbReference type="GO" id="GO:0006310">
    <property type="term" value="P:DNA recombination"/>
    <property type="evidence" value="ECO:0007669"/>
    <property type="project" value="UniProtKB-KW"/>
</dbReference>
<dbReference type="CDD" id="cd01189">
    <property type="entry name" value="INT_ICEBs1_C_like"/>
    <property type="match status" value="1"/>
</dbReference>
<dbReference type="RefSeq" id="WP_086283932.1">
    <property type="nucleotide sequence ID" value="NZ_NGMO01000001.1"/>
</dbReference>
<evidence type="ECO:0000313" key="8">
    <source>
        <dbReference type="EMBL" id="OTP12512.1"/>
    </source>
</evidence>
<evidence type="ECO:0000259" key="6">
    <source>
        <dbReference type="PROSITE" id="PS51898"/>
    </source>
</evidence>
<keyword evidence="2" id="KW-0229">DNA integration</keyword>
<dbReference type="Pfam" id="PF14657">
    <property type="entry name" value="Arm-DNA-bind_4"/>
    <property type="match status" value="1"/>
</dbReference>
<evidence type="ECO:0008006" key="10">
    <source>
        <dbReference type="Google" id="ProtNLM"/>
    </source>
</evidence>
<organism evidence="8 9">
    <name type="scientific">Candidatus Enterococcus wittei</name>
    <dbReference type="NCBI Taxonomy" id="1987383"/>
    <lineage>
        <taxon>Bacteria</taxon>
        <taxon>Bacillati</taxon>
        <taxon>Bacillota</taxon>
        <taxon>Bacilli</taxon>
        <taxon>Lactobacillales</taxon>
        <taxon>Enterococcaceae</taxon>
        <taxon>Enterococcus</taxon>
    </lineage>
</organism>
<sequence length="383" mass="44679">MNGHVRKIGNKWHYVIEMAKVDGKRQRIQKGGWNTKTEAQEHLREAMNEYKRGGKIDLTEISVSDYFDYWFENYVEKNLKYNTQLNYKNVINKYIKPEIGKYILQAMGPARLQELVNKLPNGFERPLSKHSVEIIFTVLKGAFKRAVFPWELINKNPMDYVEMPFFESKPKQSRDDMKIISMEQYIKVLEATPPSNSFHLPLVIAFHTGLRRGEVCGLTWDDISFEDQTLTVSRIMLQDKNGIQLGTPKTVASYRTISIDDMLIAELKSAKKRQMENRMRYGQYYYDSNFVCTKENGEPITPNSIKWSAGKIKKDFGINFNFHSLRHTHATMLLEDGVKPKIVQERLGHSRISTTMDKYVHVTKKMKNEAVDIFAQRLKRSMN</sequence>
<evidence type="ECO:0000256" key="4">
    <source>
        <dbReference type="ARBA" id="ARBA00023172"/>
    </source>
</evidence>
<keyword evidence="9" id="KW-1185">Reference proteome</keyword>
<feature type="domain" description="Core-binding (CB)" evidence="7">
    <location>
        <begin position="58"/>
        <end position="147"/>
    </location>
</feature>
<comment type="similarity">
    <text evidence="1">Belongs to the 'phage' integrase family.</text>
</comment>
<dbReference type="Gene3D" id="1.10.150.130">
    <property type="match status" value="1"/>
</dbReference>
<dbReference type="PANTHER" id="PTHR30349">
    <property type="entry name" value="PHAGE INTEGRASE-RELATED"/>
    <property type="match status" value="1"/>
</dbReference>
<feature type="domain" description="Tyr recombinase" evidence="6">
    <location>
        <begin position="175"/>
        <end position="372"/>
    </location>
</feature>
<proteinExistence type="inferred from homology"/>
<dbReference type="Gene3D" id="1.10.443.10">
    <property type="entry name" value="Intergrase catalytic core"/>
    <property type="match status" value="1"/>
</dbReference>
<protein>
    <recommendedName>
        <fullName evidence="10">Tyr recombinase domain-containing protein</fullName>
    </recommendedName>
</protein>
<dbReference type="InterPro" id="IPR004107">
    <property type="entry name" value="Integrase_SAM-like_N"/>
</dbReference>
<dbReference type="EMBL" id="NGMO01000001">
    <property type="protein sequence ID" value="OTP12512.1"/>
    <property type="molecule type" value="Genomic_DNA"/>
</dbReference>
<dbReference type="PROSITE" id="PS51900">
    <property type="entry name" value="CB"/>
    <property type="match status" value="1"/>
</dbReference>
<dbReference type="InterPro" id="IPR010998">
    <property type="entry name" value="Integrase_recombinase_N"/>
</dbReference>
<dbReference type="Pfam" id="PF14659">
    <property type="entry name" value="Phage_int_SAM_3"/>
    <property type="match status" value="1"/>
</dbReference>
<dbReference type="InterPro" id="IPR002104">
    <property type="entry name" value="Integrase_catalytic"/>
</dbReference>
<dbReference type="InterPro" id="IPR050090">
    <property type="entry name" value="Tyrosine_recombinase_XerCD"/>
</dbReference>
<reference evidence="8 9" key="1">
    <citation type="submission" date="2017-05" db="EMBL/GenBank/DDBJ databases">
        <title>The Genome Sequence of Enterococcus sp. 10A9_DIV0425.</title>
        <authorList>
            <consortium name="The Broad Institute Genomics Platform"/>
            <consortium name="The Broad Institute Genomic Center for Infectious Diseases"/>
            <person name="Earl A."/>
            <person name="Manson A."/>
            <person name="Schwartman J."/>
            <person name="Gilmore M."/>
            <person name="Abouelleil A."/>
            <person name="Cao P."/>
            <person name="Chapman S."/>
            <person name="Cusick C."/>
            <person name="Shea T."/>
            <person name="Young S."/>
            <person name="Neafsey D."/>
            <person name="Nusbaum C."/>
            <person name="Birren B."/>
        </authorList>
    </citation>
    <scope>NUCLEOTIDE SEQUENCE [LARGE SCALE GENOMIC DNA]</scope>
    <source>
        <strain evidence="8 9">10A9_DIV0425</strain>
    </source>
</reference>
<gene>
    <name evidence="8" type="ORF">A5844_000745</name>
</gene>
<dbReference type="InterPro" id="IPR013762">
    <property type="entry name" value="Integrase-like_cat_sf"/>
</dbReference>
<evidence type="ECO:0000256" key="5">
    <source>
        <dbReference type="PROSITE-ProRule" id="PRU01248"/>
    </source>
</evidence>
<dbReference type="PANTHER" id="PTHR30349:SF41">
    <property type="entry name" value="INTEGRASE_RECOMBINASE PROTEIN MJ0367-RELATED"/>
    <property type="match status" value="1"/>
</dbReference>
<dbReference type="Proteomes" id="UP000194933">
    <property type="component" value="Unassembled WGS sequence"/>
</dbReference>
<name>A0A2C9XQM9_9ENTE</name>
<dbReference type="GO" id="GO:0015074">
    <property type="term" value="P:DNA integration"/>
    <property type="evidence" value="ECO:0007669"/>
    <property type="project" value="UniProtKB-KW"/>
</dbReference>
<evidence type="ECO:0000313" key="9">
    <source>
        <dbReference type="Proteomes" id="UP000194933"/>
    </source>
</evidence>
<dbReference type="InterPro" id="IPR028259">
    <property type="entry name" value="AP2-like_int_N"/>
</dbReference>
<dbReference type="PROSITE" id="PS51898">
    <property type="entry name" value="TYR_RECOMBINASE"/>
    <property type="match status" value="1"/>
</dbReference>
<dbReference type="InterPro" id="IPR044068">
    <property type="entry name" value="CB"/>
</dbReference>
<evidence type="ECO:0000256" key="3">
    <source>
        <dbReference type="ARBA" id="ARBA00023125"/>
    </source>
</evidence>
<evidence type="ECO:0000256" key="2">
    <source>
        <dbReference type="ARBA" id="ARBA00022908"/>
    </source>
</evidence>
<dbReference type="InterPro" id="IPR011010">
    <property type="entry name" value="DNA_brk_join_enz"/>
</dbReference>
<dbReference type="STRING" id="1987383.A5844_000745"/>
<evidence type="ECO:0000259" key="7">
    <source>
        <dbReference type="PROSITE" id="PS51900"/>
    </source>
</evidence>
<comment type="caution">
    <text evidence="8">The sequence shown here is derived from an EMBL/GenBank/DDBJ whole genome shotgun (WGS) entry which is preliminary data.</text>
</comment>
<keyword evidence="3 5" id="KW-0238">DNA-binding</keyword>
<dbReference type="AlphaFoldDB" id="A0A2C9XQM9"/>